<reference evidence="3" key="1">
    <citation type="submission" date="2016-04" db="EMBL/GenBank/DDBJ databases">
        <authorList>
            <person name="Evans L.H."/>
            <person name="Alamgir A."/>
            <person name="Owens N."/>
            <person name="Weber N.D."/>
            <person name="Virtaneva K."/>
            <person name="Barbian K."/>
            <person name="Babar A."/>
            <person name="Rosenke K."/>
        </authorList>
    </citation>
    <scope>NUCLEOTIDE SEQUENCE</scope>
    <source>
        <strain evidence="3">92-2</strain>
    </source>
</reference>
<protein>
    <recommendedName>
        <fullName evidence="2">Phage neck terminator protein gp12-like domain-containing protein</fullName>
    </recommendedName>
</protein>
<evidence type="ECO:0000259" key="2">
    <source>
        <dbReference type="Pfam" id="PF23961"/>
    </source>
</evidence>
<dbReference type="RefSeq" id="WP_296937005.1">
    <property type="nucleotide sequence ID" value="NZ_LT598928.1"/>
</dbReference>
<dbReference type="EMBL" id="FLUP01000001">
    <property type="protein sequence ID" value="SBW10158.1"/>
    <property type="molecule type" value="Genomic_DNA"/>
</dbReference>
<dbReference type="InterPro" id="IPR057087">
    <property type="entry name" value="Gp12-like"/>
</dbReference>
<proteinExistence type="predicted"/>
<sequence length="198" mass="21498">MPDNVKPDDVLPQPGNSLQAGWVLPGPGPDEDALENALHDMVCGLTGLPGQMVRPRWQPNPPKTPGPDQHWCAFGVINEGAPGGTAWHQGGATHVEIHERLVVMCSFYGPQARSLARALRDGLYVEQNRAMLRDLANLAFVEAGDIVPAPDLVALRWIRRQDITITLTRGPKMDTDEGLTDIRDIASVKACGLCGRSR</sequence>
<feature type="region of interest" description="Disordered" evidence="1">
    <location>
        <begin position="1"/>
        <end position="31"/>
    </location>
</feature>
<name>A0A212KEW9_9BACT</name>
<dbReference type="AlphaFoldDB" id="A0A212KEW9"/>
<feature type="domain" description="Phage neck terminator protein gp12-like" evidence="2">
    <location>
        <begin position="32"/>
        <end position="185"/>
    </location>
</feature>
<evidence type="ECO:0000256" key="1">
    <source>
        <dbReference type="SAM" id="MobiDB-lite"/>
    </source>
</evidence>
<organism evidence="3">
    <name type="scientific">uncultured Desulfovibrio sp</name>
    <dbReference type="NCBI Taxonomy" id="167968"/>
    <lineage>
        <taxon>Bacteria</taxon>
        <taxon>Pseudomonadati</taxon>
        <taxon>Thermodesulfobacteriota</taxon>
        <taxon>Desulfovibrionia</taxon>
        <taxon>Desulfovibrionales</taxon>
        <taxon>Desulfovibrionaceae</taxon>
        <taxon>Desulfovibrio</taxon>
        <taxon>environmental samples</taxon>
    </lineage>
</organism>
<evidence type="ECO:0000313" key="3">
    <source>
        <dbReference type="EMBL" id="SBW10158.1"/>
    </source>
</evidence>
<accession>A0A212KEW9</accession>
<gene>
    <name evidence="3" type="ORF">KM92DES2_12905</name>
</gene>
<dbReference type="Pfam" id="PF23961">
    <property type="entry name" value="Phage_tail_terminator_9"/>
    <property type="match status" value="1"/>
</dbReference>